<dbReference type="Proteomes" id="UP000322699">
    <property type="component" value="Unassembled WGS sequence"/>
</dbReference>
<dbReference type="AlphaFoldDB" id="A0A5B1C8H9"/>
<dbReference type="InterPro" id="IPR046294">
    <property type="entry name" value="DUF6331"/>
</dbReference>
<dbReference type="EMBL" id="VRLW01000002">
    <property type="protein sequence ID" value="KAA1257407.1"/>
    <property type="molecule type" value="Genomic_DNA"/>
</dbReference>
<proteinExistence type="predicted"/>
<organism evidence="1 2">
    <name type="scientific">Rubripirellula obstinata</name>
    <dbReference type="NCBI Taxonomy" id="406547"/>
    <lineage>
        <taxon>Bacteria</taxon>
        <taxon>Pseudomonadati</taxon>
        <taxon>Planctomycetota</taxon>
        <taxon>Planctomycetia</taxon>
        <taxon>Pirellulales</taxon>
        <taxon>Pirellulaceae</taxon>
        <taxon>Rubripirellula</taxon>
    </lineage>
</organism>
<reference evidence="1 2" key="1">
    <citation type="submission" date="2019-08" db="EMBL/GenBank/DDBJ databases">
        <title>Deep-cultivation of Planctomycetes and their phenomic and genomic characterization uncovers novel biology.</title>
        <authorList>
            <person name="Wiegand S."/>
            <person name="Jogler M."/>
            <person name="Boedeker C."/>
            <person name="Pinto D."/>
            <person name="Vollmers J."/>
            <person name="Rivas-Marin E."/>
            <person name="Kohn T."/>
            <person name="Peeters S.H."/>
            <person name="Heuer A."/>
            <person name="Rast P."/>
            <person name="Oberbeckmann S."/>
            <person name="Bunk B."/>
            <person name="Jeske O."/>
            <person name="Meyerdierks A."/>
            <person name="Storesund J.E."/>
            <person name="Kallscheuer N."/>
            <person name="Luecker S."/>
            <person name="Lage O.M."/>
            <person name="Pohl T."/>
            <person name="Merkel B.J."/>
            <person name="Hornburger P."/>
            <person name="Mueller R.-W."/>
            <person name="Bruemmer F."/>
            <person name="Labrenz M."/>
            <person name="Spormann A.M."/>
            <person name="Op Den Camp H."/>
            <person name="Overmann J."/>
            <person name="Amann R."/>
            <person name="Jetten M.S.M."/>
            <person name="Mascher T."/>
            <person name="Medema M.H."/>
            <person name="Devos D.P."/>
            <person name="Kaster A.-K."/>
            <person name="Ovreas L."/>
            <person name="Rohde M."/>
            <person name="Galperin M.Y."/>
            <person name="Jogler C."/>
        </authorList>
    </citation>
    <scope>NUCLEOTIDE SEQUENCE [LARGE SCALE GENOMIC DNA]</scope>
    <source>
        <strain evidence="1 2">LF1</strain>
    </source>
</reference>
<evidence type="ECO:0000313" key="1">
    <source>
        <dbReference type="EMBL" id="KAA1257407.1"/>
    </source>
</evidence>
<accession>A0A5B1C8H9</accession>
<protein>
    <submittedName>
        <fullName evidence="1">Uncharacterized protein</fullName>
    </submittedName>
</protein>
<sequence>MKRDPPPPQVHLSDDRALILTDISGSVTRCPIDALLENTHEFWMQLQVHCVAECCGFDAFGWHASDIIAAFNASPYADTRDRLIQLRHHIANLPDPILASTKLNQFVDRNDFTILLDHAILSLRVRSRDD</sequence>
<evidence type="ECO:0000313" key="2">
    <source>
        <dbReference type="Proteomes" id="UP000322699"/>
    </source>
</evidence>
<name>A0A5B1C8H9_9BACT</name>
<gene>
    <name evidence="1" type="ORF">LF1_52560</name>
</gene>
<dbReference type="Pfam" id="PF19856">
    <property type="entry name" value="DUF6331"/>
    <property type="match status" value="1"/>
</dbReference>
<comment type="caution">
    <text evidence="1">The sequence shown here is derived from an EMBL/GenBank/DDBJ whole genome shotgun (WGS) entry which is preliminary data.</text>
</comment>
<dbReference type="RefSeq" id="WP_420821407.1">
    <property type="nucleotide sequence ID" value="NZ_LWSK01000217.1"/>
</dbReference>
<keyword evidence="2" id="KW-1185">Reference proteome</keyword>